<dbReference type="EMBL" id="JTDE01000826">
    <property type="protein sequence ID" value="KAF7260256.1"/>
    <property type="molecule type" value="Genomic_DNA"/>
</dbReference>
<protein>
    <submittedName>
        <fullName evidence="1">Uncharacterized protein</fullName>
    </submittedName>
</protein>
<sequence length="120" mass="13218">MNGGPNWSPNLLLLMPQTWMFPFLNKRIRRPRKMSSSEDENINLNSLPGGLFAYSPLKEINVINRCCSLPTTHEHQKNSLSGGFAASPVSEDLLSSFSAVFPSTGRRDPAVLFGVSLTPL</sequence>
<accession>A0A8S9Z3Z9</accession>
<dbReference type="AlphaFoldDB" id="A0A8S9Z3Z9"/>
<comment type="caution">
    <text evidence="1">The sequence shown here is derived from an EMBL/GenBank/DDBJ whole genome shotgun (WGS) entry which is preliminary data.</text>
</comment>
<organism evidence="1 2">
    <name type="scientific">Paragonimus skrjabini miyazakii</name>
    <dbReference type="NCBI Taxonomy" id="59628"/>
    <lineage>
        <taxon>Eukaryota</taxon>
        <taxon>Metazoa</taxon>
        <taxon>Spiralia</taxon>
        <taxon>Lophotrochozoa</taxon>
        <taxon>Platyhelminthes</taxon>
        <taxon>Trematoda</taxon>
        <taxon>Digenea</taxon>
        <taxon>Plagiorchiida</taxon>
        <taxon>Troglotremata</taxon>
        <taxon>Troglotrematidae</taxon>
        <taxon>Paragonimus</taxon>
    </lineage>
</organism>
<proteinExistence type="predicted"/>
<evidence type="ECO:0000313" key="1">
    <source>
        <dbReference type="EMBL" id="KAF7260256.1"/>
    </source>
</evidence>
<evidence type="ECO:0000313" key="2">
    <source>
        <dbReference type="Proteomes" id="UP000822476"/>
    </source>
</evidence>
<reference evidence="1" key="1">
    <citation type="submission" date="2019-07" db="EMBL/GenBank/DDBJ databases">
        <title>Annotation for the trematode Paragonimus miyazaki's.</title>
        <authorList>
            <person name="Choi Y.-J."/>
        </authorList>
    </citation>
    <scope>NUCLEOTIDE SEQUENCE</scope>
    <source>
        <strain evidence="1">Japan</strain>
    </source>
</reference>
<dbReference type="Proteomes" id="UP000822476">
    <property type="component" value="Unassembled WGS sequence"/>
</dbReference>
<keyword evidence="2" id="KW-1185">Reference proteome</keyword>
<name>A0A8S9Z3Z9_9TREM</name>
<gene>
    <name evidence="1" type="ORF">EG68_02117</name>
</gene>